<dbReference type="KEGG" id="smo:SELMODRAFT_79293"/>
<dbReference type="PROSITE" id="PS50053">
    <property type="entry name" value="UBIQUITIN_2"/>
    <property type="match status" value="1"/>
</dbReference>
<dbReference type="SMART" id="SM00213">
    <property type="entry name" value="UBQ"/>
    <property type="match status" value="1"/>
</dbReference>
<dbReference type="InterPro" id="IPR029071">
    <property type="entry name" value="Ubiquitin-like_domsf"/>
</dbReference>
<gene>
    <name evidence="4" type="ORF">SELMODRAFT_79293</name>
</gene>
<dbReference type="OrthoDB" id="442921at2759"/>
<feature type="region of interest" description="Disordered" evidence="2">
    <location>
        <begin position="1"/>
        <end position="24"/>
    </location>
</feature>
<dbReference type="OMA" id="SKMMNAY"/>
<evidence type="ECO:0000256" key="1">
    <source>
        <dbReference type="RuleBase" id="RU361190"/>
    </source>
</evidence>
<dbReference type="InterPro" id="IPR022617">
    <property type="entry name" value="Rad60/SUMO-like_dom"/>
</dbReference>
<dbReference type="eggNOG" id="KOG1769">
    <property type="taxonomic scope" value="Eukaryota"/>
</dbReference>
<dbReference type="Proteomes" id="UP000001514">
    <property type="component" value="Unassembled WGS sequence"/>
</dbReference>
<dbReference type="Pfam" id="PF11976">
    <property type="entry name" value="Rad60-SLD"/>
    <property type="match status" value="1"/>
</dbReference>
<evidence type="ECO:0000313" key="4">
    <source>
        <dbReference type="EMBL" id="EFJ36475.1"/>
    </source>
</evidence>
<evidence type="ECO:0000259" key="3">
    <source>
        <dbReference type="PROSITE" id="PS50053"/>
    </source>
</evidence>
<dbReference type="SUPFAM" id="SSF54236">
    <property type="entry name" value="Ubiquitin-like"/>
    <property type="match status" value="1"/>
</dbReference>
<evidence type="ECO:0000313" key="5">
    <source>
        <dbReference type="Proteomes" id="UP000001514"/>
    </source>
</evidence>
<dbReference type="Gene3D" id="3.10.20.90">
    <property type="entry name" value="Phosphatidylinositol 3-kinase Catalytic Subunit, Chain A, domain 1"/>
    <property type="match status" value="1"/>
</dbReference>
<dbReference type="EMBL" id="GL377567">
    <property type="protein sequence ID" value="EFJ36475.1"/>
    <property type="molecule type" value="Genomic_DNA"/>
</dbReference>
<feature type="compositionally biased region" description="Basic and acidic residues" evidence="2">
    <location>
        <begin position="8"/>
        <end position="24"/>
    </location>
</feature>
<dbReference type="GO" id="GO:0016925">
    <property type="term" value="P:protein sumoylation"/>
    <property type="evidence" value="ECO:0000318"/>
    <property type="project" value="GO_Central"/>
</dbReference>
<proteinExistence type="inferred from homology"/>
<dbReference type="PANTHER" id="PTHR10562">
    <property type="entry name" value="SMALL UBIQUITIN-RELATED MODIFIER"/>
    <property type="match status" value="1"/>
</dbReference>
<name>D8QVL5_SELML</name>
<dbReference type="FunFam" id="3.10.20.90:FF:000208">
    <property type="entry name" value="Small ubiquitin-related modifier"/>
    <property type="match status" value="1"/>
</dbReference>
<dbReference type="InParanoid" id="D8QVL5"/>
<sequence length="99" mass="11166">MEGSSETPDVKPEKKPGDHMNLKVKSQDGNEICFSIRRNTRLAKLMKAYCERMSVAPDSIAFLLDGKRLREDQTPEELEMEDGDEIDAMLHQTGGMPLL</sequence>
<dbReference type="GO" id="GO:0044389">
    <property type="term" value="F:ubiquitin-like protein ligase binding"/>
    <property type="evidence" value="ECO:0000318"/>
    <property type="project" value="GO_Central"/>
</dbReference>
<organism evidence="5">
    <name type="scientific">Selaginella moellendorffii</name>
    <name type="common">Spikemoss</name>
    <dbReference type="NCBI Taxonomy" id="88036"/>
    <lineage>
        <taxon>Eukaryota</taxon>
        <taxon>Viridiplantae</taxon>
        <taxon>Streptophyta</taxon>
        <taxon>Embryophyta</taxon>
        <taxon>Tracheophyta</taxon>
        <taxon>Lycopodiopsida</taxon>
        <taxon>Selaginellales</taxon>
        <taxon>Selaginellaceae</taxon>
        <taxon>Selaginella</taxon>
    </lineage>
</organism>
<protein>
    <recommendedName>
        <fullName evidence="1">Small ubiquitin-related modifier</fullName>
        <shortName evidence="1">SUMO</shortName>
    </recommendedName>
</protein>
<dbReference type="STRING" id="88036.D8QVL5"/>
<keyword evidence="5" id="KW-1185">Reference proteome</keyword>
<dbReference type="InterPro" id="IPR000626">
    <property type="entry name" value="Ubiquitin-like_dom"/>
</dbReference>
<evidence type="ECO:0000256" key="2">
    <source>
        <dbReference type="SAM" id="MobiDB-lite"/>
    </source>
</evidence>
<comment type="similarity">
    <text evidence="1">Belongs to the ubiquitin family. SUMO subfamily.</text>
</comment>
<dbReference type="Gramene" id="EFJ36475">
    <property type="protein sequence ID" value="EFJ36475"/>
    <property type="gene ID" value="SELMODRAFT_79293"/>
</dbReference>
<keyword evidence="1" id="KW-0833">Ubl conjugation pathway</keyword>
<dbReference type="GO" id="GO:0005634">
    <property type="term" value="C:nucleus"/>
    <property type="evidence" value="ECO:0000318"/>
    <property type="project" value="GO_Central"/>
</dbReference>
<keyword evidence="1" id="KW-0539">Nucleus</keyword>
<comment type="subcellular location">
    <subcellularLocation>
        <location evidence="1">Nucleus</location>
    </subcellularLocation>
</comment>
<dbReference type="HOGENOM" id="CLU_148322_4_0_1"/>
<dbReference type="CDD" id="cd16116">
    <property type="entry name" value="Ubl_Smt3_like"/>
    <property type="match status" value="1"/>
</dbReference>
<reference evidence="4 5" key="1">
    <citation type="journal article" date="2011" name="Science">
        <title>The Selaginella genome identifies genetic changes associated with the evolution of vascular plants.</title>
        <authorList>
            <person name="Banks J.A."/>
            <person name="Nishiyama T."/>
            <person name="Hasebe M."/>
            <person name="Bowman J.L."/>
            <person name="Gribskov M."/>
            <person name="dePamphilis C."/>
            <person name="Albert V.A."/>
            <person name="Aono N."/>
            <person name="Aoyama T."/>
            <person name="Ambrose B.A."/>
            <person name="Ashton N.W."/>
            <person name="Axtell M.J."/>
            <person name="Barker E."/>
            <person name="Barker M.S."/>
            <person name="Bennetzen J.L."/>
            <person name="Bonawitz N.D."/>
            <person name="Chapple C."/>
            <person name="Cheng C."/>
            <person name="Correa L.G."/>
            <person name="Dacre M."/>
            <person name="DeBarry J."/>
            <person name="Dreyer I."/>
            <person name="Elias M."/>
            <person name="Engstrom E.M."/>
            <person name="Estelle M."/>
            <person name="Feng L."/>
            <person name="Finet C."/>
            <person name="Floyd S.K."/>
            <person name="Frommer W.B."/>
            <person name="Fujita T."/>
            <person name="Gramzow L."/>
            <person name="Gutensohn M."/>
            <person name="Harholt J."/>
            <person name="Hattori M."/>
            <person name="Heyl A."/>
            <person name="Hirai T."/>
            <person name="Hiwatashi Y."/>
            <person name="Ishikawa M."/>
            <person name="Iwata M."/>
            <person name="Karol K.G."/>
            <person name="Koehler B."/>
            <person name="Kolukisaoglu U."/>
            <person name="Kubo M."/>
            <person name="Kurata T."/>
            <person name="Lalonde S."/>
            <person name="Li K."/>
            <person name="Li Y."/>
            <person name="Litt A."/>
            <person name="Lyons E."/>
            <person name="Manning G."/>
            <person name="Maruyama T."/>
            <person name="Michael T.P."/>
            <person name="Mikami K."/>
            <person name="Miyazaki S."/>
            <person name="Morinaga S."/>
            <person name="Murata T."/>
            <person name="Mueller-Roeber B."/>
            <person name="Nelson D.R."/>
            <person name="Obara M."/>
            <person name="Oguri Y."/>
            <person name="Olmstead R.G."/>
            <person name="Onodera N."/>
            <person name="Petersen B.L."/>
            <person name="Pils B."/>
            <person name="Prigge M."/>
            <person name="Rensing S.A."/>
            <person name="Riano-Pachon D.M."/>
            <person name="Roberts A.W."/>
            <person name="Sato Y."/>
            <person name="Scheller H.V."/>
            <person name="Schulz B."/>
            <person name="Schulz C."/>
            <person name="Shakirov E.V."/>
            <person name="Shibagaki N."/>
            <person name="Shinohara N."/>
            <person name="Shippen D.E."/>
            <person name="Soerensen I."/>
            <person name="Sotooka R."/>
            <person name="Sugimoto N."/>
            <person name="Sugita M."/>
            <person name="Sumikawa N."/>
            <person name="Tanurdzic M."/>
            <person name="Theissen G."/>
            <person name="Ulvskov P."/>
            <person name="Wakazuki S."/>
            <person name="Weng J.K."/>
            <person name="Willats W.W."/>
            <person name="Wipf D."/>
            <person name="Wolf P.G."/>
            <person name="Yang L."/>
            <person name="Zimmer A.D."/>
            <person name="Zhu Q."/>
            <person name="Mitros T."/>
            <person name="Hellsten U."/>
            <person name="Loque D."/>
            <person name="Otillar R."/>
            <person name="Salamov A."/>
            <person name="Schmutz J."/>
            <person name="Shapiro H."/>
            <person name="Lindquist E."/>
            <person name="Lucas S."/>
            <person name="Rokhsar D."/>
            <person name="Grigoriev I.V."/>
        </authorList>
    </citation>
    <scope>NUCLEOTIDE SEQUENCE [LARGE SCALE GENOMIC DNA]</scope>
</reference>
<dbReference type="AlphaFoldDB" id="D8QVL5"/>
<feature type="domain" description="Ubiquitin-like" evidence="3">
    <location>
        <begin position="20"/>
        <end position="95"/>
    </location>
</feature>
<dbReference type="GO" id="GO:0031386">
    <property type="term" value="F:protein tag activity"/>
    <property type="evidence" value="ECO:0000318"/>
    <property type="project" value="GO_Central"/>
</dbReference>
<accession>D8QVL5</accession>